<sequence length="212" mass="22344">MASSFESLFGGTAALDASRSPAPATGAWFARIADDQTFRPLAHFGQRSATAATPAAPDPIDAVTADALADAEARGRQAALAEMANEGAARAALKLSLQRLDDNLQEELGLRIAETVAALCEHTIAPLAIDRSALRARGLAAAALLREGIEATCLRLHPDDIPLLDEDFAARWPIEADARLERGTLQFDTAEGAVRDGPAEWRAALHEALGLC</sequence>
<keyword evidence="1" id="KW-0282">Flagellum</keyword>
<evidence type="ECO:0000313" key="1">
    <source>
        <dbReference type="EMBL" id="MCR2832780.1"/>
    </source>
</evidence>
<evidence type="ECO:0000313" key="2">
    <source>
        <dbReference type="Proteomes" id="UP001206067"/>
    </source>
</evidence>
<accession>A0ABT1XM85</accession>
<name>A0ABT1XM85_9SPHN</name>
<keyword evidence="1" id="KW-0969">Cilium</keyword>
<reference evidence="1 2" key="1">
    <citation type="submission" date="2022-08" db="EMBL/GenBank/DDBJ databases">
        <title>Polyphasic taxonomy analysis of Qipengyuania sp.RS5-5.</title>
        <authorList>
            <person name="Xamxidin M."/>
            <person name="Wu M."/>
        </authorList>
    </citation>
    <scope>NUCLEOTIDE SEQUENCE [LARGE SCALE GENOMIC DNA]</scope>
    <source>
        <strain evidence="1 2">RS5-5</strain>
    </source>
</reference>
<comment type="caution">
    <text evidence="1">The sequence shown here is derived from an EMBL/GenBank/DDBJ whole genome shotgun (WGS) entry which is preliminary data.</text>
</comment>
<proteinExistence type="predicted"/>
<keyword evidence="1" id="KW-0966">Cell projection</keyword>
<dbReference type="EMBL" id="JANKHH010000001">
    <property type="protein sequence ID" value="MCR2832780.1"/>
    <property type="molecule type" value="Genomic_DNA"/>
</dbReference>
<protein>
    <submittedName>
        <fullName evidence="1">Flagellar biosynthesis protein</fullName>
    </submittedName>
</protein>
<gene>
    <name evidence="1" type="ORF">NSO95_02375</name>
</gene>
<keyword evidence="2" id="KW-1185">Reference proteome</keyword>
<dbReference type="RefSeq" id="WP_257594537.1">
    <property type="nucleotide sequence ID" value="NZ_JANKHH010000001.1"/>
</dbReference>
<organism evidence="1 2">
    <name type="scientific">Parerythrobacter lacustris</name>
    <dbReference type="NCBI Taxonomy" id="2969984"/>
    <lineage>
        <taxon>Bacteria</taxon>
        <taxon>Pseudomonadati</taxon>
        <taxon>Pseudomonadota</taxon>
        <taxon>Alphaproteobacteria</taxon>
        <taxon>Sphingomonadales</taxon>
        <taxon>Erythrobacteraceae</taxon>
        <taxon>Parerythrobacter</taxon>
    </lineage>
</organism>
<dbReference type="Proteomes" id="UP001206067">
    <property type="component" value="Unassembled WGS sequence"/>
</dbReference>